<gene>
    <name evidence="2" type="ORF">EVAR_2771_1</name>
</gene>
<protein>
    <submittedName>
        <fullName evidence="2">Uncharacterized protein</fullName>
    </submittedName>
</protein>
<feature type="compositionally biased region" description="Pro residues" evidence="1">
    <location>
        <begin position="166"/>
        <end position="176"/>
    </location>
</feature>
<reference evidence="2 3" key="1">
    <citation type="journal article" date="2019" name="Commun. Biol.">
        <title>The bagworm genome reveals a unique fibroin gene that provides high tensile strength.</title>
        <authorList>
            <person name="Kono N."/>
            <person name="Nakamura H."/>
            <person name="Ohtoshi R."/>
            <person name="Tomita M."/>
            <person name="Numata K."/>
            <person name="Arakawa K."/>
        </authorList>
    </citation>
    <scope>NUCLEOTIDE SEQUENCE [LARGE SCALE GENOMIC DNA]</scope>
</reference>
<evidence type="ECO:0000256" key="1">
    <source>
        <dbReference type="SAM" id="MobiDB-lite"/>
    </source>
</evidence>
<dbReference type="EMBL" id="BGZK01000027">
    <property type="protein sequence ID" value="GBP07648.1"/>
    <property type="molecule type" value="Genomic_DNA"/>
</dbReference>
<sequence>MAENPLMSTSHKARKTCEHRHTPSTRRPYALPGNASAVLGPARKLVALSIRLRRPVDLSNINSLYNRYQLRECSVSPPRRPGSVVSKRPATRRAGRGRLFTRQLEMCARYAAGGDSRGGPGVLFSAFRCGGAMTRPIECLQAPDGENRTNYTRPVDGREPKRGASRPPPPPPPPLKIPRRAFISGPCSDLAIALDDLCPDRYRPGARSGPLCVGADGRFTQLALMNDAIVWPTVDRKKKCRRADEWDIIDITLAHRSLINYNVLRY</sequence>
<feature type="region of interest" description="Disordered" evidence="1">
    <location>
        <begin position="1"/>
        <end position="27"/>
    </location>
</feature>
<proteinExistence type="predicted"/>
<dbReference type="AlphaFoldDB" id="A0A4C1T2G2"/>
<name>A0A4C1T2G2_EUMVA</name>
<evidence type="ECO:0000313" key="2">
    <source>
        <dbReference type="EMBL" id="GBP07648.1"/>
    </source>
</evidence>
<comment type="caution">
    <text evidence="2">The sequence shown here is derived from an EMBL/GenBank/DDBJ whole genome shotgun (WGS) entry which is preliminary data.</text>
</comment>
<keyword evidence="3" id="KW-1185">Reference proteome</keyword>
<accession>A0A4C1T2G2</accession>
<feature type="region of interest" description="Disordered" evidence="1">
    <location>
        <begin position="140"/>
        <end position="176"/>
    </location>
</feature>
<dbReference type="Proteomes" id="UP000299102">
    <property type="component" value="Unassembled WGS sequence"/>
</dbReference>
<organism evidence="2 3">
    <name type="scientific">Eumeta variegata</name>
    <name type="common">Bagworm moth</name>
    <name type="synonym">Eumeta japonica</name>
    <dbReference type="NCBI Taxonomy" id="151549"/>
    <lineage>
        <taxon>Eukaryota</taxon>
        <taxon>Metazoa</taxon>
        <taxon>Ecdysozoa</taxon>
        <taxon>Arthropoda</taxon>
        <taxon>Hexapoda</taxon>
        <taxon>Insecta</taxon>
        <taxon>Pterygota</taxon>
        <taxon>Neoptera</taxon>
        <taxon>Endopterygota</taxon>
        <taxon>Lepidoptera</taxon>
        <taxon>Glossata</taxon>
        <taxon>Ditrysia</taxon>
        <taxon>Tineoidea</taxon>
        <taxon>Psychidae</taxon>
        <taxon>Oiketicinae</taxon>
        <taxon>Eumeta</taxon>
    </lineage>
</organism>
<evidence type="ECO:0000313" key="3">
    <source>
        <dbReference type="Proteomes" id="UP000299102"/>
    </source>
</evidence>
<feature type="compositionally biased region" description="Polar residues" evidence="1">
    <location>
        <begin position="1"/>
        <end position="10"/>
    </location>
</feature>